<dbReference type="EMBL" id="CP060724">
    <property type="protein sequence ID" value="QNN75682.1"/>
    <property type="molecule type" value="Genomic_DNA"/>
</dbReference>
<evidence type="ECO:0008006" key="3">
    <source>
        <dbReference type="Google" id="ProtNLM"/>
    </source>
</evidence>
<name>A0A7G9T6F7_9LACO</name>
<organism evidence="1 2">
    <name type="scientific">Weissella diestrammenae</name>
    <dbReference type="NCBI Taxonomy" id="1162633"/>
    <lineage>
        <taxon>Bacteria</taxon>
        <taxon>Bacillati</taxon>
        <taxon>Bacillota</taxon>
        <taxon>Bacilli</taxon>
        <taxon>Lactobacillales</taxon>
        <taxon>Lactobacillaceae</taxon>
        <taxon>Weissella</taxon>
    </lineage>
</organism>
<sequence>MVKKQFANPRDYALKLSQIIQTTEDAGTAVADYFEKLRSAIDEDRVKALPKAEFEEISAEFDDVVAVYKNADQALNDLKAPVRLIGVHGSLVNTFHQYYEATIVMANALNVEQQTVDLPVFEQSEQDQDRLIEDFMKQVRRAFQMVM</sequence>
<proteinExistence type="predicted"/>
<accession>A0A7G9T6F7</accession>
<reference evidence="1 2" key="1">
    <citation type="submission" date="2020-08" db="EMBL/GenBank/DDBJ databases">
        <title>Genome sequence of Weissella diestrammenae KACC 16890T.</title>
        <authorList>
            <person name="Hyun D.-W."/>
            <person name="Bae J.-W."/>
        </authorList>
    </citation>
    <scope>NUCLEOTIDE SEQUENCE [LARGE SCALE GENOMIC DNA]</scope>
    <source>
        <strain evidence="1 2">KACC 16890</strain>
    </source>
</reference>
<evidence type="ECO:0000313" key="2">
    <source>
        <dbReference type="Proteomes" id="UP000515800"/>
    </source>
</evidence>
<evidence type="ECO:0000313" key="1">
    <source>
        <dbReference type="EMBL" id="QNN75682.1"/>
    </source>
</evidence>
<dbReference type="Proteomes" id="UP000515800">
    <property type="component" value="Chromosome"/>
</dbReference>
<dbReference type="AlphaFoldDB" id="A0A7G9T6F7"/>
<dbReference type="RefSeq" id="WP_187529514.1">
    <property type="nucleotide sequence ID" value="NZ_CP060724.1"/>
</dbReference>
<gene>
    <name evidence="1" type="ORF">H9L19_02080</name>
</gene>
<protein>
    <recommendedName>
        <fullName evidence="3">Chemotaxis protein</fullName>
    </recommendedName>
</protein>
<dbReference type="KEGG" id="wdi:H9L19_02080"/>
<keyword evidence="2" id="KW-1185">Reference proteome</keyword>